<reference evidence="1 2" key="1">
    <citation type="submission" date="2024-04" db="EMBL/GenBank/DDBJ databases">
        <authorList>
            <person name="Fracassetti M."/>
        </authorList>
    </citation>
    <scope>NUCLEOTIDE SEQUENCE [LARGE SCALE GENOMIC DNA]</scope>
</reference>
<dbReference type="Proteomes" id="UP001497516">
    <property type="component" value="Chromosome 4"/>
</dbReference>
<dbReference type="EMBL" id="OZ034817">
    <property type="protein sequence ID" value="CAL1383244.1"/>
    <property type="molecule type" value="Genomic_DNA"/>
</dbReference>
<name>A0AAV2EBN9_9ROSI</name>
<keyword evidence="2" id="KW-1185">Reference proteome</keyword>
<evidence type="ECO:0000313" key="1">
    <source>
        <dbReference type="EMBL" id="CAL1383244.1"/>
    </source>
</evidence>
<organism evidence="1 2">
    <name type="scientific">Linum trigynum</name>
    <dbReference type="NCBI Taxonomy" id="586398"/>
    <lineage>
        <taxon>Eukaryota</taxon>
        <taxon>Viridiplantae</taxon>
        <taxon>Streptophyta</taxon>
        <taxon>Embryophyta</taxon>
        <taxon>Tracheophyta</taxon>
        <taxon>Spermatophyta</taxon>
        <taxon>Magnoliopsida</taxon>
        <taxon>eudicotyledons</taxon>
        <taxon>Gunneridae</taxon>
        <taxon>Pentapetalae</taxon>
        <taxon>rosids</taxon>
        <taxon>fabids</taxon>
        <taxon>Malpighiales</taxon>
        <taxon>Linaceae</taxon>
        <taxon>Linum</taxon>
    </lineage>
</organism>
<gene>
    <name evidence="1" type="ORF">LTRI10_LOCUS24529</name>
</gene>
<proteinExistence type="predicted"/>
<dbReference type="AlphaFoldDB" id="A0AAV2EBN9"/>
<accession>A0AAV2EBN9</accession>
<evidence type="ECO:0000313" key="2">
    <source>
        <dbReference type="Proteomes" id="UP001497516"/>
    </source>
</evidence>
<protein>
    <submittedName>
        <fullName evidence="1">Uncharacterized protein</fullName>
    </submittedName>
</protein>
<sequence length="126" mass="14293">MYEDDDFDVDSMLSCFSSSEIDELPPPRLAVVEEMGCGFPTTSHSTASRPHSLDHCCSYSRDHGTIPGWLISSSAEDDFGGEKRNRFRQLKKKKKKGGAAHDFWDLDCEEEKGACWISDMGRRRLR</sequence>